<gene>
    <name evidence="2" type="ORF">SLUN_30770</name>
</gene>
<evidence type="ECO:0000259" key="1">
    <source>
        <dbReference type="Pfam" id="PF16640"/>
    </source>
</evidence>
<feature type="domain" description="Bacterial Ig-like" evidence="1">
    <location>
        <begin position="192"/>
        <end position="275"/>
    </location>
</feature>
<dbReference type="GO" id="GO:0005975">
    <property type="term" value="P:carbohydrate metabolic process"/>
    <property type="evidence" value="ECO:0007669"/>
    <property type="project" value="UniProtKB-ARBA"/>
</dbReference>
<name>A0A2R4TA12_9ACTN</name>
<evidence type="ECO:0000313" key="3">
    <source>
        <dbReference type="Proteomes" id="UP000244201"/>
    </source>
</evidence>
<sequence>MPDSSLSSLSNPSKKESTTVWKNTLSRTLAGGLASLVAVLAGGLILAPSAHAADIGIAVITPATGSDVSSMTLTTSGPCPANATNVIVSVTGSGFPAGGQNVVGNSPISTYGSTADGGLIIPLSQTMRDYANTAGFTNLTGKYSFQVTCRTAFNGTSLGDFPGGVWFTSNTAYQNTDPAVKTDTTTSLAVSPASPVTAGAPVTLTATVGPAGAAGTVQFSDNGAALGNPVNVSGGQAALTTSSLGAGSHSLTAAFTPSSTAYNASASAAVAYTVNTAPATATTTALAVSPAGTAAQFSPVSMSATVAPASAAGSVKFQDTVGGTTTTLATVPVAAGQAAYTTSSLGAGDHSFSAVFVPTNPAAYLGSNSGAVPYVIGAFAGVTASQDITTTVEAGALVISVDNPHVTLPSPVLNANGDLLSTTGAINPVTLTDTRAGNPGWSVSGQLTDFTDGGTHLINGQNLGWTPKLIDKGASQTVTPGAAVAAAGGVAPADAGTAGLKSSRSLANGTGLGTAHVGADLALNAPTSTVAGTYTATLTLTAI</sequence>
<proteinExistence type="predicted"/>
<dbReference type="OrthoDB" id="4451361at2"/>
<dbReference type="InterPro" id="IPR013783">
    <property type="entry name" value="Ig-like_fold"/>
</dbReference>
<dbReference type="InterPro" id="IPR032109">
    <property type="entry name" value="Big_3_5"/>
</dbReference>
<accession>A0A2R4TA12</accession>
<protein>
    <recommendedName>
        <fullName evidence="1">Bacterial Ig-like domain-containing protein</fullName>
    </recommendedName>
</protein>
<evidence type="ECO:0000313" key="2">
    <source>
        <dbReference type="EMBL" id="AVZ75937.1"/>
    </source>
</evidence>
<dbReference type="Pfam" id="PF16640">
    <property type="entry name" value="Big_3_5"/>
    <property type="match status" value="1"/>
</dbReference>
<reference evidence="2 3" key="1">
    <citation type="submission" date="2018-01" db="EMBL/GenBank/DDBJ databases">
        <title>Complete genome sequence of Streptomyces lunaelactis MM109T, a Ferroverdin A producer isolated from cave moonmilk deposits.</title>
        <authorList>
            <person name="Naome A."/>
            <person name="Martinet L."/>
            <person name="Maciejewska M."/>
            <person name="Anderssen S."/>
            <person name="Adam D."/>
            <person name="Tenconi E."/>
            <person name="Deflandre B."/>
            <person name="Arguelles-Arias A."/>
            <person name="Calusinska M."/>
            <person name="Copieters W."/>
            <person name="Karim L."/>
            <person name="Hanikenne M."/>
            <person name="Baurain D."/>
            <person name="van Wezel G."/>
            <person name="Smargiasso N."/>
            <person name="de Pauw E."/>
            <person name="Delfosse P."/>
            <person name="Rigali S."/>
        </authorList>
    </citation>
    <scope>NUCLEOTIDE SEQUENCE [LARGE SCALE GENOMIC DNA]</scope>
    <source>
        <strain evidence="2 3">MM109</strain>
    </source>
</reference>
<organism evidence="2 3">
    <name type="scientific">Streptomyces lunaelactis</name>
    <dbReference type="NCBI Taxonomy" id="1535768"/>
    <lineage>
        <taxon>Bacteria</taxon>
        <taxon>Bacillati</taxon>
        <taxon>Actinomycetota</taxon>
        <taxon>Actinomycetes</taxon>
        <taxon>Kitasatosporales</taxon>
        <taxon>Streptomycetaceae</taxon>
        <taxon>Streptomyces</taxon>
    </lineage>
</organism>
<dbReference type="EMBL" id="CP026304">
    <property type="protein sequence ID" value="AVZ75937.1"/>
    <property type="molecule type" value="Genomic_DNA"/>
</dbReference>
<dbReference type="Gene3D" id="2.60.40.10">
    <property type="entry name" value="Immunoglobulins"/>
    <property type="match status" value="2"/>
</dbReference>
<dbReference type="AlphaFoldDB" id="A0A2R4TA12"/>
<keyword evidence="3" id="KW-1185">Reference proteome</keyword>
<dbReference type="KEGG" id="slk:SLUN_30770"/>
<dbReference type="Proteomes" id="UP000244201">
    <property type="component" value="Chromosome"/>
</dbReference>